<proteinExistence type="predicted"/>
<evidence type="ECO:0000313" key="2">
    <source>
        <dbReference type="EMBL" id="OZG51940.1"/>
    </source>
</evidence>
<dbReference type="Pfam" id="PF04417">
    <property type="entry name" value="DUF501"/>
    <property type="match status" value="1"/>
</dbReference>
<dbReference type="OrthoDB" id="13546at2"/>
<dbReference type="PANTHER" id="PTHR37163">
    <property type="entry name" value="CONSERVED PROTEIN"/>
    <property type="match status" value="1"/>
</dbReference>
<keyword evidence="3" id="KW-1185">Reference proteome</keyword>
<protein>
    <recommendedName>
        <fullName evidence="4">Septum formation initiator family protein</fullName>
    </recommendedName>
</protein>
<dbReference type="AlphaFoldDB" id="A0A261EYK0"/>
<evidence type="ECO:0008006" key="4">
    <source>
        <dbReference type="Google" id="ProtNLM"/>
    </source>
</evidence>
<dbReference type="PANTHER" id="PTHR37163:SF1">
    <property type="entry name" value="DUF501 DOMAIN-CONTAINING PROTEIN"/>
    <property type="match status" value="1"/>
</dbReference>
<evidence type="ECO:0000313" key="3">
    <source>
        <dbReference type="Proteomes" id="UP000216454"/>
    </source>
</evidence>
<sequence length="231" mass="24990">MTDSTNSIRDDRHHTPRAVAETPTPDEEAFAAQLLERIMRDVPSDDDIAAVQRQLGRYPRGMVAVGRRCDVCGTPLVTVTRPLVDGKVPFPTTFYLCGTAAVRAASRLEAQGVMAQYTQLVHDDAKISAAYHRAHRLYLAFRHALAVRLGDTEEHIESVSAGGLPTRVKCLHALIGQSLVMGPGANPIGDMALERMKDEFSPSVCRCHADNADNADNAGSVVNANSTGEEQ</sequence>
<feature type="region of interest" description="Disordered" evidence="1">
    <location>
        <begin position="1"/>
        <end position="25"/>
    </location>
</feature>
<organism evidence="2 3">
    <name type="scientific">Pseudoscardovia suis</name>
    <dbReference type="NCBI Taxonomy" id="987063"/>
    <lineage>
        <taxon>Bacteria</taxon>
        <taxon>Bacillati</taxon>
        <taxon>Actinomycetota</taxon>
        <taxon>Actinomycetes</taxon>
        <taxon>Bifidobacteriales</taxon>
        <taxon>Bifidobacteriaceae</taxon>
        <taxon>Pseudoscardovia</taxon>
    </lineage>
</organism>
<dbReference type="InterPro" id="IPR007511">
    <property type="entry name" value="DUF501"/>
</dbReference>
<dbReference type="EMBL" id="MWWQ01000006">
    <property type="protein sequence ID" value="OZG51940.1"/>
    <property type="molecule type" value="Genomic_DNA"/>
</dbReference>
<reference evidence="2 3" key="1">
    <citation type="journal article" date="2017" name="BMC Genomics">
        <title>Comparative genomic and phylogenomic analyses of the Bifidobacteriaceae family.</title>
        <authorList>
            <person name="Lugli G.A."/>
            <person name="Milani C."/>
            <person name="Turroni F."/>
            <person name="Duranti S."/>
            <person name="Mancabelli L."/>
            <person name="Mangifesta M."/>
            <person name="Ferrario C."/>
            <person name="Modesto M."/>
            <person name="Mattarelli P."/>
            <person name="Jiri K."/>
            <person name="van Sinderen D."/>
            <person name="Ventura M."/>
        </authorList>
    </citation>
    <scope>NUCLEOTIDE SEQUENCE [LARGE SCALE GENOMIC DNA]</scope>
    <source>
        <strain evidence="2 3">DSM 24744</strain>
    </source>
</reference>
<dbReference type="Proteomes" id="UP000216454">
    <property type="component" value="Unassembled WGS sequence"/>
</dbReference>
<comment type="caution">
    <text evidence="2">The sequence shown here is derived from an EMBL/GenBank/DDBJ whole genome shotgun (WGS) entry which is preliminary data.</text>
</comment>
<gene>
    <name evidence="2" type="ORF">PSSU_0723</name>
</gene>
<name>A0A261EYK0_9BIFI</name>
<accession>A0A261EYK0</accession>
<evidence type="ECO:0000256" key="1">
    <source>
        <dbReference type="SAM" id="MobiDB-lite"/>
    </source>
</evidence>